<keyword evidence="1" id="KW-0732">Signal</keyword>
<accession>M2V8X2</accession>
<name>M2V8X2_COCH5</name>
<organism evidence="2 3">
    <name type="scientific">Cochliobolus heterostrophus (strain C5 / ATCC 48332 / race O)</name>
    <name type="common">Southern corn leaf blight fungus</name>
    <name type="synonym">Bipolaris maydis</name>
    <dbReference type="NCBI Taxonomy" id="701091"/>
    <lineage>
        <taxon>Eukaryota</taxon>
        <taxon>Fungi</taxon>
        <taxon>Dikarya</taxon>
        <taxon>Ascomycota</taxon>
        <taxon>Pezizomycotina</taxon>
        <taxon>Dothideomycetes</taxon>
        <taxon>Pleosporomycetidae</taxon>
        <taxon>Pleosporales</taxon>
        <taxon>Pleosporineae</taxon>
        <taxon>Pleosporaceae</taxon>
        <taxon>Bipolaris</taxon>
    </lineage>
</organism>
<dbReference type="OrthoDB" id="10400347at2759"/>
<reference evidence="2 3" key="1">
    <citation type="journal article" date="2012" name="PLoS Pathog.">
        <title>Diverse lifestyles and strategies of plant pathogenesis encoded in the genomes of eighteen Dothideomycetes fungi.</title>
        <authorList>
            <person name="Ohm R.A."/>
            <person name="Feau N."/>
            <person name="Henrissat B."/>
            <person name="Schoch C.L."/>
            <person name="Horwitz B.A."/>
            <person name="Barry K.W."/>
            <person name="Condon B.J."/>
            <person name="Copeland A.C."/>
            <person name="Dhillon B."/>
            <person name="Glaser F."/>
            <person name="Hesse C.N."/>
            <person name="Kosti I."/>
            <person name="LaButti K."/>
            <person name="Lindquist E.A."/>
            <person name="Lucas S."/>
            <person name="Salamov A.A."/>
            <person name="Bradshaw R.E."/>
            <person name="Ciuffetti L."/>
            <person name="Hamelin R.C."/>
            <person name="Kema G.H.J."/>
            <person name="Lawrence C."/>
            <person name="Scott J.A."/>
            <person name="Spatafora J.W."/>
            <person name="Turgeon B.G."/>
            <person name="de Wit P.J.G.M."/>
            <person name="Zhong S."/>
            <person name="Goodwin S.B."/>
            <person name="Grigoriev I.V."/>
        </authorList>
    </citation>
    <scope>NUCLEOTIDE SEQUENCE [LARGE SCALE GENOMIC DNA]</scope>
    <source>
        <strain evidence="3">C5 / ATCC 48332 / race O</strain>
    </source>
</reference>
<proteinExistence type="predicted"/>
<feature type="signal peptide" evidence="1">
    <location>
        <begin position="1"/>
        <end position="16"/>
    </location>
</feature>
<evidence type="ECO:0000313" key="2">
    <source>
        <dbReference type="EMBL" id="EMD96422.1"/>
    </source>
</evidence>
<protein>
    <recommendedName>
        <fullName evidence="4">Extracellular membrane protein CFEM domain-containing protein</fullName>
    </recommendedName>
</protein>
<dbReference type="EMBL" id="KB445569">
    <property type="protein sequence ID" value="EMD96422.1"/>
    <property type="molecule type" value="Genomic_DNA"/>
</dbReference>
<evidence type="ECO:0008006" key="4">
    <source>
        <dbReference type="Google" id="ProtNLM"/>
    </source>
</evidence>
<dbReference type="AlphaFoldDB" id="M2V8X2"/>
<dbReference type="Proteomes" id="UP000016936">
    <property type="component" value="Unassembled WGS sequence"/>
</dbReference>
<sequence>MSLLFLFGCSGGISEGDDSLWDTVCMCVAAQDNCLGFWLRIEAQRTRNACCRHGRLVAKKVCVYRWRCLYNLFAFLSVHVDCLSSGTFGWRCLEDECTRDGDGAKQKVLESSLASASDALGTRRAQCAVTASCSERIGLHANDRDLAI</sequence>
<evidence type="ECO:0000256" key="1">
    <source>
        <dbReference type="SAM" id="SignalP"/>
    </source>
</evidence>
<reference evidence="3" key="2">
    <citation type="journal article" date="2013" name="PLoS Genet.">
        <title>Comparative genome structure, secondary metabolite, and effector coding capacity across Cochliobolus pathogens.</title>
        <authorList>
            <person name="Condon B.J."/>
            <person name="Leng Y."/>
            <person name="Wu D."/>
            <person name="Bushley K.E."/>
            <person name="Ohm R.A."/>
            <person name="Otillar R."/>
            <person name="Martin J."/>
            <person name="Schackwitz W."/>
            <person name="Grimwood J."/>
            <person name="MohdZainudin N."/>
            <person name="Xue C."/>
            <person name="Wang R."/>
            <person name="Manning V.A."/>
            <person name="Dhillon B."/>
            <person name="Tu Z.J."/>
            <person name="Steffenson B.J."/>
            <person name="Salamov A."/>
            <person name="Sun H."/>
            <person name="Lowry S."/>
            <person name="LaButti K."/>
            <person name="Han J."/>
            <person name="Copeland A."/>
            <person name="Lindquist E."/>
            <person name="Barry K."/>
            <person name="Schmutz J."/>
            <person name="Baker S.E."/>
            <person name="Ciuffetti L.M."/>
            <person name="Grigoriev I.V."/>
            <person name="Zhong S."/>
            <person name="Turgeon B.G."/>
        </authorList>
    </citation>
    <scope>NUCLEOTIDE SEQUENCE [LARGE SCALE GENOMIC DNA]</scope>
    <source>
        <strain evidence="3">C5 / ATCC 48332 / race O</strain>
    </source>
</reference>
<gene>
    <name evidence="2" type="ORF">COCHEDRAFT_1150136</name>
</gene>
<keyword evidence="3" id="KW-1185">Reference proteome</keyword>
<feature type="chain" id="PRO_5004028306" description="Extracellular membrane protein CFEM domain-containing protein" evidence="1">
    <location>
        <begin position="17"/>
        <end position="148"/>
    </location>
</feature>
<evidence type="ECO:0000313" key="3">
    <source>
        <dbReference type="Proteomes" id="UP000016936"/>
    </source>
</evidence>
<dbReference type="HOGENOM" id="CLU_147492_0_0_1"/>